<keyword evidence="3" id="KW-1185">Reference proteome</keyword>
<gene>
    <name evidence="2" type="ORF">GQ607_004223</name>
</gene>
<organism evidence="2 3">
    <name type="scientific">Colletotrichum asianum</name>
    <dbReference type="NCBI Taxonomy" id="702518"/>
    <lineage>
        <taxon>Eukaryota</taxon>
        <taxon>Fungi</taxon>
        <taxon>Dikarya</taxon>
        <taxon>Ascomycota</taxon>
        <taxon>Pezizomycotina</taxon>
        <taxon>Sordariomycetes</taxon>
        <taxon>Hypocreomycetidae</taxon>
        <taxon>Glomerellales</taxon>
        <taxon>Glomerellaceae</taxon>
        <taxon>Colletotrichum</taxon>
        <taxon>Colletotrichum gloeosporioides species complex</taxon>
    </lineage>
</organism>
<dbReference type="AlphaFoldDB" id="A0A8H3WPV5"/>
<dbReference type="EMBL" id="WOWK01000017">
    <property type="protein sequence ID" value="KAF0328427.1"/>
    <property type="molecule type" value="Genomic_DNA"/>
</dbReference>
<sequence length="214" mass="25047">MVQNQHIPYPPNPPILKHEPPSGQTPVYRYCQRKWESSLGEHLVVHDILQSCWNCIKFTALTRKRLDFWTWLGSAMQVFERVDLRVVDFMREMDPVYDAEHDAEVRQLRKTMRQRWPVIEKHFAWIFGFTVDGVQLSELQPVAEEHSYTITNTQPNAMASRMADMRISVAAPPFSRDESLRRELDEFALIMEKNLTDADARAEIALFPNVNRGF</sequence>
<reference evidence="2 3" key="1">
    <citation type="submission" date="2019-12" db="EMBL/GenBank/DDBJ databases">
        <title>A genome sequence resource for the geographically widespread anthracnose pathogen Colletotrichum asianum.</title>
        <authorList>
            <person name="Meng Y."/>
        </authorList>
    </citation>
    <scope>NUCLEOTIDE SEQUENCE [LARGE SCALE GENOMIC DNA]</scope>
    <source>
        <strain evidence="2 3">ICMP 18580</strain>
    </source>
</reference>
<name>A0A8H3WPV5_9PEZI</name>
<comment type="caution">
    <text evidence="2">The sequence shown here is derived from an EMBL/GenBank/DDBJ whole genome shotgun (WGS) entry which is preliminary data.</text>
</comment>
<evidence type="ECO:0000313" key="3">
    <source>
        <dbReference type="Proteomes" id="UP000434172"/>
    </source>
</evidence>
<dbReference type="OrthoDB" id="4791002at2759"/>
<protein>
    <submittedName>
        <fullName evidence="2">Uncharacterized protein</fullName>
    </submittedName>
</protein>
<evidence type="ECO:0000256" key="1">
    <source>
        <dbReference type="SAM" id="MobiDB-lite"/>
    </source>
</evidence>
<evidence type="ECO:0000313" key="2">
    <source>
        <dbReference type="EMBL" id="KAF0328427.1"/>
    </source>
</evidence>
<dbReference type="Proteomes" id="UP000434172">
    <property type="component" value="Unassembled WGS sequence"/>
</dbReference>
<proteinExistence type="predicted"/>
<accession>A0A8H3WPV5</accession>
<feature type="region of interest" description="Disordered" evidence="1">
    <location>
        <begin position="1"/>
        <end position="21"/>
    </location>
</feature>